<dbReference type="EMBL" id="UGHF01000001">
    <property type="protein sequence ID" value="STO59587.1"/>
    <property type="molecule type" value="Genomic_DNA"/>
</dbReference>
<dbReference type="AlphaFoldDB" id="A0A377HTN7"/>
<proteinExistence type="predicted"/>
<dbReference type="PANTHER" id="PTHR47163">
    <property type="entry name" value="DDE_TNP_IS1595 DOMAIN-CONTAINING PROTEIN"/>
    <property type="match status" value="1"/>
</dbReference>
<dbReference type="PANTHER" id="PTHR47163:SF2">
    <property type="entry name" value="SI:DKEY-17M8.2"/>
    <property type="match status" value="1"/>
</dbReference>
<dbReference type="Proteomes" id="UP000254329">
    <property type="component" value="Unassembled WGS sequence"/>
</dbReference>
<evidence type="ECO:0000313" key="2">
    <source>
        <dbReference type="EMBL" id="STO59587.1"/>
    </source>
</evidence>
<dbReference type="SMART" id="SM01126">
    <property type="entry name" value="DDE_Tnp_IS1595"/>
    <property type="match status" value="1"/>
</dbReference>
<dbReference type="Pfam" id="PF12760">
    <property type="entry name" value="Zn_ribbon_IS1595"/>
    <property type="match status" value="1"/>
</dbReference>
<dbReference type="InterPro" id="IPR053164">
    <property type="entry name" value="IS1016-like_transposase"/>
</dbReference>
<dbReference type="EMBL" id="UGHF01000001">
    <property type="protein sequence ID" value="STO60255.1"/>
    <property type="molecule type" value="Genomic_DNA"/>
</dbReference>
<organism evidence="2 4">
    <name type="scientific">Canicola haemoglobinophilus</name>
    <dbReference type="NCBI Taxonomy" id="733"/>
    <lineage>
        <taxon>Bacteria</taxon>
        <taxon>Pseudomonadati</taxon>
        <taxon>Pseudomonadota</taxon>
        <taxon>Gammaproteobacteria</taxon>
        <taxon>Pasteurellales</taxon>
        <taxon>Pasteurellaceae</taxon>
        <taxon>Canicola</taxon>
    </lineage>
</organism>
<name>A0A377HTN7_9PAST</name>
<gene>
    <name evidence="2" type="ORF">NCTC1659_00843</name>
    <name evidence="3" type="ORF">NCTC1659_01531</name>
</gene>
<sequence>MTLFFKPKKAWKFQSFNEGIFVSMAQHFRLSAAAHQLSVDSLASLSDAEIFQLLKQARWGNADEMNDVICPHCRTRHHAYFISTRKQWQCKHCQHRFSITAGTIFQGAKLSLRKIMLAIFYFATESKGLSAITLSHKLNVQYKTAWVLLHKFRESLDKAKDLTPLHGEVHIDGAYTNYYIRPKNFRHKRIDRRKKRYQRADKSCVLVFRQRAANQEVMKGADRSIVALVKEENTQDILHLTQRLVKPSSTIHADENPAYDSLTFYYDLWRVNHSQEYRSIDGITNNLAESFFARLRRAITGIYHKMNNKYLMFYANEIVWREDNRRKSVKEKLEQLLKCCLNTLPSRDFTGYWQGNKKAEALFGLASLIASNDLHYMNAA</sequence>
<dbReference type="InterPro" id="IPR024442">
    <property type="entry name" value="Transposase_Zn_ribbon"/>
</dbReference>
<dbReference type="Pfam" id="PF12762">
    <property type="entry name" value="DDE_Tnp_IS1595"/>
    <property type="match status" value="1"/>
</dbReference>
<evidence type="ECO:0000259" key="1">
    <source>
        <dbReference type="SMART" id="SM01126"/>
    </source>
</evidence>
<dbReference type="NCBIfam" id="NF033547">
    <property type="entry name" value="transpos_IS1595"/>
    <property type="match status" value="1"/>
</dbReference>
<evidence type="ECO:0000313" key="4">
    <source>
        <dbReference type="Proteomes" id="UP000254329"/>
    </source>
</evidence>
<reference evidence="2 4" key="1">
    <citation type="submission" date="2018-06" db="EMBL/GenBank/DDBJ databases">
        <authorList>
            <consortium name="Pathogen Informatics"/>
            <person name="Doyle S."/>
        </authorList>
    </citation>
    <scope>NUCLEOTIDE SEQUENCE [LARGE SCALE GENOMIC DNA]</scope>
    <source>
        <strain evidence="2 4">NCTC1659</strain>
    </source>
</reference>
<evidence type="ECO:0000313" key="3">
    <source>
        <dbReference type="EMBL" id="STO60255.1"/>
    </source>
</evidence>
<protein>
    <submittedName>
        <fullName evidence="2">Transposase</fullName>
    </submittedName>
</protein>
<feature type="domain" description="ISXO2-like transposase" evidence="1">
    <location>
        <begin position="164"/>
        <end position="323"/>
    </location>
</feature>
<keyword evidence="4" id="KW-1185">Reference proteome</keyword>
<dbReference type="InterPro" id="IPR024445">
    <property type="entry name" value="Tnp_ISXO2-like"/>
</dbReference>
<accession>A0A377HTN7</accession>